<evidence type="ECO:0000313" key="3">
    <source>
        <dbReference type="EMBL" id="KAK3576261.1"/>
    </source>
</evidence>
<accession>A0AAE0RMS5</accession>
<reference evidence="3" key="2">
    <citation type="journal article" date="2021" name="Genome Biol. Evol.">
        <title>Developing a high-quality reference genome for a parasitic bivalve with doubly uniparental inheritance (Bivalvia: Unionida).</title>
        <authorList>
            <person name="Smith C.H."/>
        </authorList>
    </citation>
    <scope>NUCLEOTIDE SEQUENCE</scope>
    <source>
        <strain evidence="3">CHS0354</strain>
        <tissue evidence="3">Mantle</tissue>
    </source>
</reference>
<reference evidence="3" key="1">
    <citation type="journal article" date="2021" name="Genome Biol. Evol.">
        <title>A High-Quality Reference Genome for a Parasitic Bivalve with Doubly Uniparental Inheritance (Bivalvia: Unionida).</title>
        <authorList>
            <person name="Smith C.H."/>
        </authorList>
    </citation>
    <scope>NUCLEOTIDE SEQUENCE</scope>
    <source>
        <strain evidence="3">CHS0354</strain>
    </source>
</reference>
<dbReference type="AlphaFoldDB" id="A0AAE0RMS5"/>
<dbReference type="EMBL" id="JAEAOA010001674">
    <property type="protein sequence ID" value="KAK3576261.1"/>
    <property type="molecule type" value="Genomic_DNA"/>
</dbReference>
<proteinExistence type="predicted"/>
<dbReference type="Proteomes" id="UP001195483">
    <property type="component" value="Unassembled WGS sequence"/>
</dbReference>
<gene>
    <name evidence="3" type="ORF">CHS0354_027703</name>
</gene>
<sequence length="140" mass="16203">MRVLYLVGLLALVEASGRYDSPLQDIINRQTETDEDQINKLKEEVAEIQEEVRQLTKKVNELEDVLQAIRQVPDPSKDRDNDDNNDSDNSIHLDKKTPEEAAMRTLVQKIKSLTDETKREQSEMKLSDALTRVLKEKQRK</sequence>
<feature type="signal peptide" evidence="2">
    <location>
        <begin position="1"/>
        <end position="15"/>
    </location>
</feature>
<feature type="compositionally biased region" description="Basic and acidic residues" evidence="1">
    <location>
        <begin position="89"/>
        <end position="100"/>
    </location>
</feature>
<evidence type="ECO:0000256" key="1">
    <source>
        <dbReference type="SAM" id="MobiDB-lite"/>
    </source>
</evidence>
<organism evidence="3 4">
    <name type="scientific">Potamilus streckersoni</name>
    <dbReference type="NCBI Taxonomy" id="2493646"/>
    <lineage>
        <taxon>Eukaryota</taxon>
        <taxon>Metazoa</taxon>
        <taxon>Spiralia</taxon>
        <taxon>Lophotrochozoa</taxon>
        <taxon>Mollusca</taxon>
        <taxon>Bivalvia</taxon>
        <taxon>Autobranchia</taxon>
        <taxon>Heteroconchia</taxon>
        <taxon>Palaeoheterodonta</taxon>
        <taxon>Unionida</taxon>
        <taxon>Unionoidea</taxon>
        <taxon>Unionidae</taxon>
        <taxon>Ambleminae</taxon>
        <taxon>Lampsilini</taxon>
        <taxon>Potamilus</taxon>
    </lineage>
</organism>
<comment type="caution">
    <text evidence="3">The sequence shown here is derived from an EMBL/GenBank/DDBJ whole genome shotgun (WGS) entry which is preliminary data.</text>
</comment>
<keyword evidence="2" id="KW-0732">Signal</keyword>
<keyword evidence="4" id="KW-1185">Reference proteome</keyword>
<feature type="chain" id="PRO_5042053912" evidence="2">
    <location>
        <begin position="16"/>
        <end position="140"/>
    </location>
</feature>
<evidence type="ECO:0000256" key="2">
    <source>
        <dbReference type="SAM" id="SignalP"/>
    </source>
</evidence>
<name>A0AAE0RMS5_9BIVA</name>
<reference evidence="3" key="3">
    <citation type="submission" date="2023-05" db="EMBL/GenBank/DDBJ databases">
        <authorList>
            <person name="Smith C.H."/>
        </authorList>
    </citation>
    <scope>NUCLEOTIDE SEQUENCE</scope>
    <source>
        <strain evidence="3">CHS0354</strain>
        <tissue evidence="3">Mantle</tissue>
    </source>
</reference>
<feature type="region of interest" description="Disordered" evidence="1">
    <location>
        <begin position="69"/>
        <end position="100"/>
    </location>
</feature>
<evidence type="ECO:0000313" key="4">
    <source>
        <dbReference type="Proteomes" id="UP001195483"/>
    </source>
</evidence>
<protein>
    <submittedName>
        <fullName evidence="3">Uncharacterized protein</fullName>
    </submittedName>
</protein>